<dbReference type="InterPro" id="IPR002937">
    <property type="entry name" value="Amino_oxidase"/>
</dbReference>
<dbReference type="EnsemblMetazoa" id="XM_014386402.2">
    <property type="protein sequence ID" value="XP_014241888.1"/>
    <property type="gene ID" value="LOC106662352"/>
</dbReference>
<dbReference type="SUPFAM" id="SSF54373">
    <property type="entry name" value="FAD-linked reductases, C-terminal domain"/>
    <property type="match status" value="1"/>
</dbReference>
<dbReference type="GO" id="GO:0046592">
    <property type="term" value="F:polyamine oxidase activity"/>
    <property type="evidence" value="ECO:0007669"/>
    <property type="project" value="TreeGrafter"/>
</dbReference>
<dbReference type="KEGG" id="clec:106662352"/>
<dbReference type="Gene3D" id="3.50.50.60">
    <property type="entry name" value="FAD/NAD(P)-binding domain"/>
    <property type="match status" value="1"/>
</dbReference>
<evidence type="ECO:0000259" key="1">
    <source>
        <dbReference type="Pfam" id="PF01593"/>
    </source>
</evidence>
<dbReference type="InterPro" id="IPR050281">
    <property type="entry name" value="Flavin_monoamine_oxidase"/>
</dbReference>
<sequence length="550" mass="60475">MISNLKLLSRFKYLEAHSFRAFNFWGTKNPDGQNQNSIKQCFDQVKKPCLSSNGDSGKLKLGNNCPKVIIIGAGMAGLTAACHLHCRGITDITVLEASNRIGGRINTCWMGDATVELGPSRINGASLANPVFNLANVAKVLQPEDFQESRQLKKTLFLTRDGRTISEYKLEEMIFNHILHQGKKLGKNQLNQLNPNKGNLMQFISLRIQQELLQFPPALRYDSERILYGLVNGLKSVYGANLSQVSAQALANSGSLPGPNIKISTGFNSIFTPLLINIPENKIILNKPVTEIAICMKQYLGSRVIVKTADCEEYEGDFVIVTLPIGVLKAKADTLFSNELPEEVSTAINKIGVGHINKVYFEYSSPWWSPGSGTIKLAWSGDELSFRKDWTKGIGRICEVLGSKTVLGLVTGGDEALLLERTSEMEIAIEFTKFLRKFTGDSSIPYPQNVLMSRWGTTPESLGSTVFMSTETTVGHFKTLSSDGKCPVNGVPHPLLFAGDGTIPEYFGTMVGARKSGIREADRIIKYAATLCEKKDYSSKQNRSTAHCSN</sequence>
<organism evidence="2 3">
    <name type="scientific">Cimex lectularius</name>
    <name type="common">Bed bug</name>
    <name type="synonym">Acanthia lectularia</name>
    <dbReference type="NCBI Taxonomy" id="79782"/>
    <lineage>
        <taxon>Eukaryota</taxon>
        <taxon>Metazoa</taxon>
        <taxon>Ecdysozoa</taxon>
        <taxon>Arthropoda</taxon>
        <taxon>Hexapoda</taxon>
        <taxon>Insecta</taxon>
        <taxon>Pterygota</taxon>
        <taxon>Neoptera</taxon>
        <taxon>Paraneoptera</taxon>
        <taxon>Hemiptera</taxon>
        <taxon>Heteroptera</taxon>
        <taxon>Panheteroptera</taxon>
        <taxon>Cimicomorpha</taxon>
        <taxon>Cimicidae</taxon>
        <taxon>Cimex</taxon>
    </lineage>
</organism>
<accession>A0A8I6TDQ3</accession>
<dbReference type="RefSeq" id="XP_014241888.1">
    <property type="nucleotide sequence ID" value="XM_014386402.2"/>
</dbReference>
<keyword evidence="3" id="KW-1185">Reference proteome</keyword>
<dbReference type="InterPro" id="IPR036188">
    <property type="entry name" value="FAD/NAD-bd_sf"/>
</dbReference>
<dbReference type="PANTHER" id="PTHR10742">
    <property type="entry name" value="FLAVIN MONOAMINE OXIDASE"/>
    <property type="match status" value="1"/>
</dbReference>
<dbReference type="EnsemblMetazoa" id="XM_014386401.1">
    <property type="protein sequence ID" value="XP_014241887.1"/>
    <property type="gene ID" value="LOC106662352"/>
</dbReference>
<proteinExistence type="predicted"/>
<evidence type="ECO:0000313" key="2">
    <source>
        <dbReference type="EnsemblMetazoa" id="XP_014241888.1"/>
    </source>
</evidence>
<dbReference type="RefSeq" id="XP_014241887.1">
    <property type="nucleotide sequence ID" value="XM_014386401.1"/>
</dbReference>
<dbReference type="OrthoDB" id="6606317at2759"/>
<evidence type="ECO:0000313" key="3">
    <source>
        <dbReference type="Proteomes" id="UP000494040"/>
    </source>
</evidence>
<dbReference type="Proteomes" id="UP000494040">
    <property type="component" value="Unassembled WGS sequence"/>
</dbReference>
<dbReference type="SUPFAM" id="SSF51905">
    <property type="entry name" value="FAD/NAD(P)-binding domain"/>
    <property type="match status" value="1"/>
</dbReference>
<reference evidence="2" key="1">
    <citation type="submission" date="2022-01" db="UniProtKB">
        <authorList>
            <consortium name="EnsemblMetazoa"/>
        </authorList>
    </citation>
    <scope>IDENTIFICATION</scope>
</reference>
<protein>
    <recommendedName>
        <fullName evidence="1">Amine oxidase domain-containing protein</fullName>
    </recommendedName>
</protein>
<feature type="domain" description="Amine oxidase" evidence="1">
    <location>
        <begin position="75"/>
        <end position="525"/>
    </location>
</feature>
<dbReference type="OMA" id="RIRTSWM"/>
<dbReference type="GeneID" id="106662352"/>
<dbReference type="Gene3D" id="3.90.660.10">
    <property type="match status" value="1"/>
</dbReference>
<dbReference type="PANTHER" id="PTHR10742:SF416">
    <property type="entry name" value="SPERMINE OXIDASE"/>
    <property type="match status" value="1"/>
</dbReference>
<dbReference type="Pfam" id="PF01593">
    <property type="entry name" value="Amino_oxidase"/>
    <property type="match status" value="1"/>
</dbReference>
<name>A0A8I6TDQ3_CIMLE</name>
<dbReference type="AlphaFoldDB" id="A0A8I6TDQ3"/>